<name>A0A0L0UKB9_9BASI</name>
<dbReference type="Proteomes" id="UP000054564">
    <property type="component" value="Unassembled WGS sequence"/>
</dbReference>
<feature type="compositionally biased region" description="Low complexity" evidence="1">
    <location>
        <begin position="12"/>
        <end position="24"/>
    </location>
</feature>
<reference evidence="3" key="1">
    <citation type="submission" date="2014-03" db="EMBL/GenBank/DDBJ databases">
        <title>The Genome Sequence of Puccinia striiformis f. sp. tritici PST-78.</title>
        <authorList>
            <consortium name="The Broad Institute Genome Sequencing Platform"/>
            <person name="Cuomo C."/>
            <person name="Hulbert S."/>
            <person name="Chen X."/>
            <person name="Walker B."/>
            <person name="Young S.K."/>
            <person name="Zeng Q."/>
            <person name="Gargeya S."/>
            <person name="Fitzgerald M."/>
            <person name="Haas B."/>
            <person name="Abouelleil A."/>
            <person name="Alvarado L."/>
            <person name="Arachchi H.M."/>
            <person name="Berlin A.M."/>
            <person name="Chapman S.B."/>
            <person name="Goldberg J."/>
            <person name="Griggs A."/>
            <person name="Gujja S."/>
            <person name="Hansen M."/>
            <person name="Howarth C."/>
            <person name="Imamovic A."/>
            <person name="Larimer J."/>
            <person name="McCowan C."/>
            <person name="Montmayeur A."/>
            <person name="Murphy C."/>
            <person name="Neiman D."/>
            <person name="Pearson M."/>
            <person name="Priest M."/>
            <person name="Roberts A."/>
            <person name="Saif S."/>
            <person name="Shea T."/>
            <person name="Sisk P."/>
            <person name="Sykes S."/>
            <person name="Wortman J."/>
            <person name="Nusbaum C."/>
            <person name="Birren B."/>
        </authorList>
    </citation>
    <scope>NUCLEOTIDE SEQUENCE [LARGE SCALE GENOMIC DNA]</scope>
    <source>
        <strain evidence="3">race PST-78</strain>
    </source>
</reference>
<protein>
    <submittedName>
        <fullName evidence="2">Uncharacterized protein</fullName>
    </submittedName>
</protein>
<evidence type="ECO:0000256" key="1">
    <source>
        <dbReference type="SAM" id="MobiDB-lite"/>
    </source>
</evidence>
<comment type="caution">
    <text evidence="2">The sequence shown here is derived from an EMBL/GenBank/DDBJ whole genome shotgun (WGS) entry which is preliminary data.</text>
</comment>
<dbReference type="AlphaFoldDB" id="A0A0L0UKB9"/>
<dbReference type="EMBL" id="AJIL01005544">
    <property type="protein sequence ID" value="KNE87395.1"/>
    <property type="molecule type" value="Genomic_DNA"/>
</dbReference>
<evidence type="ECO:0000313" key="2">
    <source>
        <dbReference type="EMBL" id="KNE87395.1"/>
    </source>
</evidence>
<proteinExistence type="predicted"/>
<gene>
    <name evidence="2" type="ORF">PSTG_19220</name>
</gene>
<feature type="region of interest" description="Disordered" evidence="1">
    <location>
        <begin position="1"/>
        <end position="89"/>
    </location>
</feature>
<feature type="compositionally biased region" description="Polar residues" evidence="1">
    <location>
        <begin position="25"/>
        <end position="41"/>
    </location>
</feature>
<sequence>MHSAEHTRTIGTPSSTSRSNTPSTFHQLSSYQQLKRTTSKLFRSLTPTPPAVSPTAQHTASPSTCCTMSRHHQLTPADGDYSTDSETETMLPPSFLLPLLPTPNHCHPNY</sequence>
<feature type="compositionally biased region" description="Polar residues" evidence="1">
    <location>
        <begin position="54"/>
        <end position="67"/>
    </location>
</feature>
<evidence type="ECO:0000313" key="3">
    <source>
        <dbReference type="Proteomes" id="UP000054564"/>
    </source>
</evidence>
<organism evidence="2 3">
    <name type="scientific">Puccinia striiformis f. sp. tritici PST-78</name>
    <dbReference type="NCBI Taxonomy" id="1165861"/>
    <lineage>
        <taxon>Eukaryota</taxon>
        <taxon>Fungi</taxon>
        <taxon>Dikarya</taxon>
        <taxon>Basidiomycota</taxon>
        <taxon>Pucciniomycotina</taxon>
        <taxon>Pucciniomycetes</taxon>
        <taxon>Pucciniales</taxon>
        <taxon>Pucciniaceae</taxon>
        <taxon>Puccinia</taxon>
    </lineage>
</organism>
<keyword evidence="3" id="KW-1185">Reference proteome</keyword>
<accession>A0A0L0UKB9</accession>